<name>A0ABD4YYK2_9BURK</name>
<accession>A0ABD4YYK2</accession>
<proteinExistence type="predicted"/>
<evidence type="ECO:0000313" key="1">
    <source>
        <dbReference type="EMBL" id="MDH1180390.1"/>
    </source>
</evidence>
<evidence type="ECO:0000313" key="2">
    <source>
        <dbReference type="Proteomes" id="UP001158644"/>
    </source>
</evidence>
<organism evidence="1 2">
    <name type="scientific">Achromobacter mucicolens</name>
    <dbReference type="NCBI Taxonomy" id="1389922"/>
    <lineage>
        <taxon>Bacteria</taxon>
        <taxon>Pseudomonadati</taxon>
        <taxon>Pseudomonadota</taxon>
        <taxon>Betaproteobacteria</taxon>
        <taxon>Burkholderiales</taxon>
        <taxon>Alcaligenaceae</taxon>
        <taxon>Achromobacter</taxon>
    </lineage>
</organism>
<dbReference type="EMBL" id="JAOBZK010000031">
    <property type="protein sequence ID" value="MDH1180390.1"/>
    <property type="molecule type" value="Genomic_DNA"/>
</dbReference>
<dbReference type="AlphaFoldDB" id="A0ABD4YYK2"/>
<gene>
    <name evidence="1" type="ORF">N5C72_20090</name>
</gene>
<comment type="caution">
    <text evidence="1">The sequence shown here is derived from an EMBL/GenBank/DDBJ whole genome shotgun (WGS) entry which is preliminary data.</text>
</comment>
<sequence>MDGIVMQTHQTGIEQQDELLLCAMPLRSSWRLHPGRAGLSAITMKSSISLCAAVQGEIL</sequence>
<dbReference type="Proteomes" id="UP001158644">
    <property type="component" value="Unassembled WGS sequence"/>
</dbReference>
<reference evidence="1 2" key="1">
    <citation type="submission" date="2022-09" db="EMBL/GenBank/DDBJ databases">
        <title>Intensive care unit water sources are persistently colonized with multi-drug resistant bacteria and are the site of extensive horizontal gene transfer of antibiotic resistance genes.</title>
        <authorList>
            <person name="Diorio-Toth L."/>
        </authorList>
    </citation>
    <scope>NUCLEOTIDE SEQUENCE [LARGE SCALE GENOMIC DNA]</scope>
    <source>
        <strain evidence="1 2">GD03967</strain>
    </source>
</reference>
<protein>
    <submittedName>
        <fullName evidence="1">Uncharacterized protein</fullName>
    </submittedName>
</protein>
<dbReference type="RefSeq" id="WP_279991632.1">
    <property type="nucleotide sequence ID" value="NZ_JAOBZK010000031.1"/>
</dbReference>